<reference evidence="6" key="1">
    <citation type="submission" date="2023-03" db="EMBL/GenBank/DDBJ databases">
        <title>Chromosome-scale reference genome and RAD-based genetic map of yellow starthistle (Centaurea solstitialis) reveal putative structural variation and QTLs associated with invader traits.</title>
        <authorList>
            <person name="Reatini B."/>
            <person name="Cang F.A."/>
            <person name="Jiang Q."/>
            <person name="Mckibben M.T.W."/>
            <person name="Barker M.S."/>
            <person name="Rieseberg L.H."/>
            <person name="Dlugosch K.M."/>
        </authorList>
    </citation>
    <scope>NUCLEOTIDE SEQUENCE</scope>
    <source>
        <strain evidence="6">CAN-66</strain>
        <tissue evidence="6">Leaf</tissue>
    </source>
</reference>
<feature type="region of interest" description="Disordered" evidence="4">
    <location>
        <begin position="687"/>
        <end position="724"/>
    </location>
</feature>
<accession>A0AA38UDL3</accession>
<name>A0AA38UDL3_9ASTR</name>
<evidence type="ECO:0000256" key="1">
    <source>
        <dbReference type="ARBA" id="ARBA00006468"/>
    </source>
</evidence>
<evidence type="ECO:0000313" key="6">
    <source>
        <dbReference type="EMBL" id="KAJ9568572.1"/>
    </source>
</evidence>
<evidence type="ECO:0000256" key="4">
    <source>
        <dbReference type="SAM" id="MobiDB-lite"/>
    </source>
</evidence>
<feature type="coiled-coil region" evidence="3">
    <location>
        <begin position="546"/>
        <end position="575"/>
    </location>
</feature>
<protein>
    <recommendedName>
        <fullName evidence="2">Formin-like protein</fullName>
    </recommendedName>
</protein>
<dbReference type="Proteomes" id="UP001172457">
    <property type="component" value="Chromosome 1"/>
</dbReference>
<dbReference type="InterPro" id="IPR042201">
    <property type="entry name" value="FH2_Formin_sf"/>
</dbReference>
<evidence type="ECO:0000256" key="3">
    <source>
        <dbReference type="SAM" id="Coils"/>
    </source>
</evidence>
<evidence type="ECO:0000313" key="7">
    <source>
        <dbReference type="Proteomes" id="UP001172457"/>
    </source>
</evidence>
<gene>
    <name evidence="6" type="ORF">OSB04_004538</name>
</gene>
<dbReference type="EMBL" id="JARYMX010000001">
    <property type="protein sequence ID" value="KAJ9568572.1"/>
    <property type="molecule type" value="Genomic_DNA"/>
</dbReference>
<dbReference type="SUPFAM" id="SSF101447">
    <property type="entry name" value="Formin homology 2 domain (FH2 domain)"/>
    <property type="match status" value="1"/>
</dbReference>
<dbReference type="Pfam" id="PF02181">
    <property type="entry name" value="FH2"/>
    <property type="match status" value="1"/>
</dbReference>
<feature type="region of interest" description="Disordered" evidence="4">
    <location>
        <begin position="751"/>
        <end position="777"/>
    </location>
</feature>
<dbReference type="PANTHER" id="PTHR45733:SF28">
    <property type="entry name" value="FORMIN-LIKE PROTEIN"/>
    <property type="match status" value="1"/>
</dbReference>
<dbReference type="PROSITE" id="PS51444">
    <property type="entry name" value="FH2"/>
    <property type="match status" value="1"/>
</dbReference>
<feature type="compositionally biased region" description="Pro residues" evidence="4">
    <location>
        <begin position="69"/>
        <end position="156"/>
    </location>
</feature>
<organism evidence="6 7">
    <name type="scientific">Centaurea solstitialis</name>
    <name type="common">yellow star-thistle</name>
    <dbReference type="NCBI Taxonomy" id="347529"/>
    <lineage>
        <taxon>Eukaryota</taxon>
        <taxon>Viridiplantae</taxon>
        <taxon>Streptophyta</taxon>
        <taxon>Embryophyta</taxon>
        <taxon>Tracheophyta</taxon>
        <taxon>Spermatophyta</taxon>
        <taxon>Magnoliopsida</taxon>
        <taxon>eudicotyledons</taxon>
        <taxon>Gunneridae</taxon>
        <taxon>Pentapetalae</taxon>
        <taxon>asterids</taxon>
        <taxon>campanulids</taxon>
        <taxon>Asterales</taxon>
        <taxon>Asteraceae</taxon>
        <taxon>Carduoideae</taxon>
        <taxon>Cardueae</taxon>
        <taxon>Centaureinae</taxon>
        <taxon>Centaurea</taxon>
    </lineage>
</organism>
<keyword evidence="3" id="KW-0175">Coiled coil</keyword>
<comment type="caution">
    <text evidence="6">The sequence shown here is derived from an EMBL/GenBank/DDBJ whole genome shotgun (WGS) entry which is preliminary data.</text>
</comment>
<keyword evidence="7" id="KW-1185">Reference proteome</keyword>
<dbReference type="InterPro" id="IPR051144">
    <property type="entry name" value="Formin_homology_domain"/>
</dbReference>
<dbReference type="InterPro" id="IPR015425">
    <property type="entry name" value="FH2_Formin"/>
</dbReference>
<dbReference type="SMART" id="SM00498">
    <property type="entry name" value="FH2"/>
    <property type="match status" value="1"/>
</dbReference>
<evidence type="ECO:0000259" key="5">
    <source>
        <dbReference type="PROSITE" id="PS51444"/>
    </source>
</evidence>
<feature type="compositionally biased region" description="Pro residues" evidence="4">
    <location>
        <begin position="751"/>
        <end position="764"/>
    </location>
</feature>
<comment type="similarity">
    <text evidence="1">Belongs to the formin-like family. Class-II subfamily.</text>
</comment>
<dbReference type="Gene3D" id="1.20.58.2220">
    <property type="entry name" value="Formin, FH2 domain"/>
    <property type="match status" value="1"/>
</dbReference>
<dbReference type="AlphaFoldDB" id="A0AA38UDL3"/>
<feature type="region of interest" description="Disordered" evidence="4">
    <location>
        <begin position="61"/>
        <end position="196"/>
    </location>
</feature>
<feature type="domain" description="FH2" evidence="5">
    <location>
        <begin position="180"/>
        <end position="569"/>
    </location>
</feature>
<proteinExistence type="inferred from homology"/>
<evidence type="ECO:0000256" key="2">
    <source>
        <dbReference type="RuleBase" id="RU361260"/>
    </source>
</evidence>
<sequence length="824" mass="90514">MIQLEGDDTKHLPESTNAAVEVAEFSALEDLSPDSSMMTDVGAKVYASAPLLLVLEEVGDGYDGKVYGPPLPPPQISAPMPSAPPPPPLPRVDAPPPPPPMHGTPRPPPPPPMHGTPGPPPPPPMYEAPAPPPPPSMYGASPPPPPQGGSPPPPSPSGASGPPGGAPAPPGQGGPGRGRGRQPPAKKSNLKPLHWDKVTRALQGSLWEELQRHGGQSVPEFDVSDLEELFSAIVPKKKAASSKPEKIQLIDPRRANNTEIMLIKVKMPLPEMVPAILAMDDTRLNSDQVENILKFCPTKQEMDQLKNYTGDLELLGKCEHYFLELTKVPRMEAKLNVFLFKIRFNAQLAEFKKSLNIVNSACNEMRTSVKLKEIMKRILYLGNTLNQGTARGSAVGFKLDSRLKWNNVRALNNNLTSLHRFCKVLASKTPNLLVFYEDLVSLEAASKIQMKMLAEEMQSINKGLEKVQQELAASANDGPVSEVFHKTLKEFIGVAEAEVTSVTNLYAVVGRNADALALYFGEDPARCPFERVTQTLFNFVRFFRKADEENRRQDHAELEEKEAAKEVEMEKAKVVDCCCFSSDDVWEDDYHYYYDYPESSFMVSKVKQGGDKNSQISDLLEYPWQQYCEEGCPMIDNSLRSSTESWLSIPRNVLLLHSCQRGGGGWPVLAFMLSRLLLFRKHYDAPSPPQITPPPPQLPRGDAPPPMYGAPESPPPPPMYGAPAPPPPPLTYGAPAPPPPLPMYGAPAPSPPLPMYGPPPPPGRGGPGRGRGRKSNLKPLHWDKVTRALKESLSEELQRHGGPRWCSFYTINLVFKIVFLLCHH</sequence>
<dbReference type="PANTHER" id="PTHR45733">
    <property type="entry name" value="FORMIN-J"/>
    <property type="match status" value="1"/>
</dbReference>